<evidence type="ECO:0000313" key="4">
    <source>
        <dbReference type="Proteomes" id="UP000663879"/>
    </source>
</evidence>
<gene>
    <name evidence="3" type="ORF">OXX778_LOCUS8318</name>
</gene>
<dbReference type="EMBL" id="CAJNOC010001135">
    <property type="protein sequence ID" value="CAF0838316.1"/>
    <property type="molecule type" value="Genomic_DNA"/>
</dbReference>
<evidence type="ECO:0000259" key="2">
    <source>
        <dbReference type="PROSITE" id="PS50060"/>
    </source>
</evidence>
<dbReference type="SMART" id="SM00137">
    <property type="entry name" value="MAM"/>
    <property type="match status" value="1"/>
</dbReference>
<dbReference type="InterPro" id="IPR000998">
    <property type="entry name" value="MAM_dom"/>
</dbReference>
<proteinExistence type="predicted"/>
<organism evidence="3 4">
    <name type="scientific">Brachionus calyciflorus</name>
    <dbReference type="NCBI Taxonomy" id="104777"/>
    <lineage>
        <taxon>Eukaryota</taxon>
        <taxon>Metazoa</taxon>
        <taxon>Spiralia</taxon>
        <taxon>Gnathifera</taxon>
        <taxon>Rotifera</taxon>
        <taxon>Eurotatoria</taxon>
        <taxon>Monogononta</taxon>
        <taxon>Pseudotrocha</taxon>
        <taxon>Ploima</taxon>
        <taxon>Brachionidae</taxon>
        <taxon>Brachionus</taxon>
    </lineage>
</organism>
<keyword evidence="1" id="KW-0732">Signal</keyword>
<dbReference type="Proteomes" id="UP000663879">
    <property type="component" value="Unassembled WGS sequence"/>
</dbReference>
<dbReference type="GO" id="GO:0016020">
    <property type="term" value="C:membrane"/>
    <property type="evidence" value="ECO:0007669"/>
    <property type="project" value="InterPro"/>
</dbReference>
<feature type="signal peptide" evidence="1">
    <location>
        <begin position="1"/>
        <end position="19"/>
    </location>
</feature>
<protein>
    <recommendedName>
        <fullName evidence="2">MAM domain-containing protein</fullName>
    </recommendedName>
</protein>
<dbReference type="InterPro" id="IPR013320">
    <property type="entry name" value="ConA-like_dom_sf"/>
</dbReference>
<feature type="domain" description="MAM" evidence="2">
    <location>
        <begin position="21"/>
        <end position="173"/>
    </location>
</feature>
<keyword evidence="4" id="KW-1185">Reference proteome</keyword>
<evidence type="ECO:0000313" key="3">
    <source>
        <dbReference type="EMBL" id="CAF0838316.1"/>
    </source>
</evidence>
<comment type="caution">
    <text evidence="3">The sequence shown here is derived from an EMBL/GenBank/DDBJ whole genome shotgun (WGS) entry which is preliminary data.</text>
</comment>
<dbReference type="SUPFAM" id="SSF49899">
    <property type="entry name" value="Concanavalin A-like lectins/glucanases"/>
    <property type="match status" value="1"/>
</dbReference>
<dbReference type="PROSITE" id="PS50060">
    <property type="entry name" value="MAM_2"/>
    <property type="match status" value="1"/>
</dbReference>
<dbReference type="InterPro" id="IPR051560">
    <property type="entry name" value="MAM_domain-containing"/>
</dbReference>
<accession>A0A813VJE1</accession>
<feature type="chain" id="PRO_5032964633" description="MAM domain-containing protein" evidence="1">
    <location>
        <begin position="20"/>
        <end position="302"/>
    </location>
</feature>
<dbReference type="Pfam" id="PF00629">
    <property type="entry name" value="MAM"/>
    <property type="match status" value="1"/>
</dbReference>
<sequence length="302" mass="34897">MSRIFLCFYSIISFYTTTSFITCDFDRDFCEYEPNEFFVRYSGKSPSVSSGPYFDKTTGEEGFYALCMGKKLKNPNDSCSLVHNIEKTIQNLNLKFWYFQYGSQIGTLQLVINSQQIIWKSHGRLKNEWLLADVILPANTFKIEFKANRSIHGRMSSDLAIDDIFLEGFPYKRNLLTTTRKLVSPVRLKGIDFDMPYHLQGWFSAFKNFAWVQMNGNQSDFLGAEGPASDFTSISAYTHKIISKKMTTKYCAIPYSFNNSFHRKEFYCKRNFHQSQPLCGLKYYPKISDEKSTGVCAEGKLL</sequence>
<evidence type="ECO:0000256" key="1">
    <source>
        <dbReference type="SAM" id="SignalP"/>
    </source>
</evidence>
<dbReference type="OrthoDB" id="412155at2759"/>
<dbReference type="Gene3D" id="2.60.120.200">
    <property type="match status" value="1"/>
</dbReference>
<reference evidence="3" key="1">
    <citation type="submission" date="2021-02" db="EMBL/GenBank/DDBJ databases">
        <authorList>
            <person name="Nowell W R."/>
        </authorList>
    </citation>
    <scope>NUCLEOTIDE SEQUENCE</scope>
    <source>
        <strain evidence="3">Ploen Becks lab</strain>
    </source>
</reference>
<name>A0A813VJE1_9BILA</name>
<dbReference type="PANTHER" id="PTHR23282:SF101">
    <property type="entry name" value="MAM DOMAIN-CONTAINING PROTEIN"/>
    <property type="match status" value="1"/>
</dbReference>
<dbReference type="AlphaFoldDB" id="A0A813VJE1"/>
<dbReference type="PANTHER" id="PTHR23282">
    <property type="entry name" value="APICAL ENDOSOMAL GLYCOPROTEIN PRECURSOR"/>
    <property type="match status" value="1"/>
</dbReference>